<dbReference type="PANTHER" id="PTHR13992">
    <property type="entry name" value="NUCLEAR RECEPTOR CO-REPRESSOR RELATED NCOR"/>
    <property type="match status" value="1"/>
</dbReference>
<feature type="compositionally biased region" description="Basic and acidic residues" evidence="2">
    <location>
        <begin position="193"/>
        <end position="202"/>
    </location>
</feature>
<feature type="compositionally biased region" description="Basic and acidic residues" evidence="2">
    <location>
        <begin position="215"/>
        <end position="224"/>
    </location>
</feature>
<sequence>VRSPSPSVRSQEPILQQRPSIFQGSNGTSVISPLDPASQLRIMQLPPGAPSITQGLPSSRYSTAADALAALVDAAASAPQMEVAKSKEGKHDSGRIEENPGRRSSVVSEPPPPMEQKTLDGEKRGASGYGASASAAFSTSKSQNLPPSAVYSEAGKDKGPPSISKYEEELRTRGKTTITAANFIDVIITRQIASDKDARDRNSQSSDSSVSSSSHRYEPSRDAIEVISPANSPVPAQEKMPPYQQDPPKMNPGERDCSRQYEGSGHPYRPTQDSPSPQQQPPQQAQAPPAPQAGPPPIPTHRVITLADHICVSLLGKSPERSHVSSESYEPISPPQAPAVHEKQDNFLLLSQRPEPSEQRTDSRSPGSITYLPSFFTKLENTSPMVKSKKQEIFRKLNSCGGNESDMGRRFFPSFSLSSVGSWMLSDLRYFLADVKEPNQGTLSWLEGMRVCREEEEQMGKEEEDDCGVLGALRVGLFPHRCFRTQLGNTIRTRRKESGGLSKQKLMGKSGSRKSKSPLPGQGYLGTERPSSVSSVHSEGDYHRQTPAWSWEDRPSSTGSTQFPYNPLTIRMLSSTPPTSMACGGPSAGQAASAAHQPSRIWEREPAPLLSAQYETLSDSDD</sequence>
<dbReference type="Ensembl" id="ENSLLTT00000015968.1">
    <property type="protein sequence ID" value="ENSLLTP00000015368.1"/>
    <property type="gene ID" value="ENSLLTG00000011772.1"/>
</dbReference>
<feature type="compositionally biased region" description="Low complexity" evidence="2">
    <location>
        <begin position="275"/>
        <end position="287"/>
    </location>
</feature>
<reference evidence="3" key="1">
    <citation type="submission" date="2025-08" db="UniProtKB">
        <authorList>
            <consortium name="Ensembl"/>
        </authorList>
    </citation>
    <scope>IDENTIFICATION</scope>
</reference>
<comment type="similarity">
    <text evidence="1">Belongs to the N-CoR nuclear receptor corepressors family.</text>
</comment>
<organism evidence="3 4">
    <name type="scientific">Laticauda laticaudata</name>
    <name type="common">Blue-ringed sea krait</name>
    <name type="synonym">Blue-lipped sea krait</name>
    <dbReference type="NCBI Taxonomy" id="8630"/>
    <lineage>
        <taxon>Eukaryota</taxon>
        <taxon>Metazoa</taxon>
        <taxon>Chordata</taxon>
        <taxon>Craniata</taxon>
        <taxon>Vertebrata</taxon>
        <taxon>Euteleostomi</taxon>
        <taxon>Lepidosauria</taxon>
        <taxon>Squamata</taxon>
        <taxon>Bifurcata</taxon>
        <taxon>Unidentata</taxon>
        <taxon>Episquamata</taxon>
        <taxon>Toxicofera</taxon>
        <taxon>Serpentes</taxon>
        <taxon>Colubroidea</taxon>
        <taxon>Elapidae</taxon>
        <taxon>Laticaudinae</taxon>
        <taxon>Laticauda</taxon>
    </lineage>
</organism>
<dbReference type="GO" id="GO:0046966">
    <property type="term" value="F:nuclear thyroid hormone receptor binding"/>
    <property type="evidence" value="ECO:0007669"/>
    <property type="project" value="TreeGrafter"/>
</dbReference>
<feature type="region of interest" description="Disordered" evidence="2">
    <location>
        <begin position="1"/>
        <end position="33"/>
    </location>
</feature>
<dbReference type="GeneTree" id="ENSGT00940000155093"/>
<feature type="compositionally biased region" description="Low complexity" evidence="2">
    <location>
        <begin position="129"/>
        <end position="142"/>
    </location>
</feature>
<feature type="compositionally biased region" description="Low complexity" evidence="2">
    <location>
        <begin position="582"/>
        <end position="599"/>
    </location>
</feature>
<dbReference type="Proteomes" id="UP000694406">
    <property type="component" value="Unplaced"/>
</dbReference>
<dbReference type="GO" id="GO:0003714">
    <property type="term" value="F:transcription corepressor activity"/>
    <property type="evidence" value="ECO:0007669"/>
    <property type="project" value="TreeGrafter"/>
</dbReference>
<proteinExistence type="inferred from homology"/>
<evidence type="ECO:0000313" key="4">
    <source>
        <dbReference type="Proteomes" id="UP000694406"/>
    </source>
</evidence>
<feature type="compositionally biased region" description="Polar residues" evidence="2">
    <location>
        <begin position="1"/>
        <end position="31"/>
    </location>
</feature>
<evidence type="ECO:0000256" key="2">
    <source>
        <dbReference type="SAM" id="MobiDB-lite"/>
    </source>
</evidence>
<dbReference type="PANTHER" id="PTHR13992:SF5">
    <property type="entry name" value="NUCLEAR RECEPTOR COREPRESSOR 1"/>
    <property type="match status" value="1"/>
</dbReference>
<feature type="region of interest" description="Disordered" evidence="2">
    <location>
        <begin position="576"/>
        <end position="599"/>
    </location>
</feature>
<accession>A0A8C5S9P7</accession>
<evidence type="ECO:0008006" key="5">
    <source>
        <dbReference type="Google" id="ProtNLM"/>
    </source>
</evidence>
<feature type="compositionally biased region" description="Basic and acidic residues" evidence="2">
    <location>
        <begin position="154"/>
        <end position="172"/>
    </location>
</feature>
<feature type="compositionally biased region" description="Low complexity" evidence="2">
    <location>
        <begin position="203"/>
        <end position="214"/>
    </location>
</feature>
<feature type="region of interest" description="Disordered" evidence="2">
    <location>
        <begin position="77"/>
        <end position="304"/>
    </location>
</feature>
<dbReference type="InterPro" id="IPR051571">
    <property type="entry name" value="N-CoR_corepressor"/>
</dbReference>
<dbReference type="AlphaFoldDB" id="A0A8C5S9P7"/>
<evidence type="ECO:0000313" key="3">
    <source>
        <dbReference type="Ensembl" id="ENSLLTP00000015368.1"/>
    </source>
</evidence>
<dbReference type="GO" id="GO:0000122">
    <property type="term" value="P:negative regulation of transcription by RNA polymerase II"/>
    <property type="evidence" value="ECO:0007669"/>
    <property type="project" value="TreeGrafter"/>
</dbReference>
<keyword evidence="4" id="KW-1185">Reference proteome</keyword>
<name>A0A8C5S9P7_LATLA</name>
<feature type="compositionally biased region" description="Basic and acidic residues" evidence="2">
    <location>
        <begin position="84"/>
        <end position="101"/>
    </location>
</feature>
<dbReference type="GO" id="GO:0000785">
    <property type="term" value="C:chromatin"/>
    <property type="evidence" value="ECO:0007669"/>
    <property type="project" value="TreeGrafter"/>
</dbReference>
<protein>
    <recommendedName>
        <fullName evidence="5">Nuclear receptor corepressor 1</fullName>
    </recommendedName>
</protein>
<evidence type="ECO:0000256" key="1">
    <source>
        <dbReference type="ARBA" id="ARBA00010097"/>
    </source>
</evidence>
<reference evidence="3" key="2">
    <citation type="submission" date="2025-09" db="UniProtKB">
        <authorList>
            <consortium name="Ensembl"/>
        </authorList>
    </citation>
    <scope>IDENTIFICATION</scope>
</reference>
<feature type="region of interest" description="Disordered" evidence="2">
    <location>
        <begin position="493"/>
        <end position="541"/>
    </location>
</feature>
<feature type="compositionally biased region" description="Pro residues" evidence="2">
    <location>
        <begin position="288"/>
        <end position="299"/>
    </location>
</feature>